<comment type="caution">
    <text evidence="4">The sequence shown here is derived from an EMBL/GenBank/DDBJ whole genome shotgun (WGS) entry which is preliminary data.</text>
</comment>
<dbReference type="PANTHER" id="PTHR20932">
    <property type="entry name" value="LYSM AND PUTATIVE PEPTIDOGLYCAN-BINDING DOMAIN-CONTAINING PROTEIN"/>
    <property type="match status" value="1"/>
</dbReference>
<protein>
    <recommendedName>
        <fullName evidence="1">LysM and putative peptidoglycan-binding domain-containing protein 1</fullName>
    </recommendedName>
</protein>
<dbReference type="Proteomes" id="UP000424527">
    <property type="component" value="Unassembled WGS sequence"/>
</dbReference>
<dbReference type="InterPro" id="IPR018392">
    <property type="entry name" value="LysM"/>
</dbReference>
<dbReference type="InterPro" id="IPR045030">
    <property type="entry name" value="LYSM1-4"/>
</dbReference>
<dbReference type="SMART" id="SM00257">
    <property type="entry name" value="LysM"/>
    <property type="match status" value="1"/>
</dbReference>
<sequence length="208" mass="22758">MSGERAPLPTVGNGLLRGGRTRSYGSLVRSPVHQRRIEHKIQPGETLPGLALKYGVSMEQIKRANRMYTNDSIFLKKSLSIPVLSGLEHGSNGVSEDSEEDSASAQNGPDRASDLTPEDFLKRLDGLISQSKNAAVKGCQEAEKRVAALEAACAGRTSDWRPLTRSQSVVSSPRMLLLQQQAPHGTVPLTITKLTKKLRDREDEIFQL</sequence>
<evidence type="ECO:0000256" key="1">
    <source>
        <dbReference type="ARBA" id="ARBA00040996"/>
    </source>
</evidence>
<evidence type="ECO:0000313" key="5">
    <source>
        <dbReference type="Proteomes" id="UP000424527"/>
    </source>
</evidence>
<dbReference type="Pfam" id="PF01476">
    <property type="entry name" value="LysM"/>
    <property type="match status" value="1"/>
</dbReference>
<reference evidence="4 5" key="1">
    <citation type="submission" date="2019-07" db="EMBL/GenBank/DDBJ databases">
        <title>Chromosome genome assembly for large yellow croaker.</title>
        <authorList>
            <person name="Xiao S."/>
        </authorList>
    </citation>
    <scope>NUCLEOTIDE SEQUENCE [LARGE SCALE GENOMIC DNA]</scope>
    <source>
        <strain evidence="4">JMULYC20181020</strain>
        <tissue evidence="4">Muscle</tissue>
    </source>
</reference>
<gene>
    <name evidence="4" type="ORF">D5F01_LYC13152</name>
</gene>
<feature type="domain" description="LysM" evidence="3">
    <location>
        <begin position="37"/>
        <end position="81"/>
    </location>
</feature>
<organism evidence="4 5">
    <name type="scientific">Larimichthys crocea</name>
    <name type="common">Large yellow croaker</name>
    <name type="synonym">Pseudosciaena crocea</name>
    <dbReference type="NCBI Taxonomy" id="215358"/>
    <lineage>
        <taxon>Eukaryota</taxon>
        <taxon>Metazoa</taxon>
        <taxon>Chordata</taxon>
        <taxon>Craniata</taxon>
        <taxon>Vertebrata</taxon>
        <taxon>Euteleostomi</taxon>
        <taxon>Actinopterygii</taxon>
        <taxon>Neopterygii</taxon>
        <taxon>Teleostei</taxon>
        <taxon>Neoteleostei</taxon>
        <taxon>Acanthomorphata</taxon>
        <taxon>Eupercaria</taxon>
        <taxon>Sciaenidae</taxon>
        <taxon>Larimichthys</taxon>
    </lineage>
</organism>
<feature type="region of interest" description="Disordered" evidence="2">
    <location>
        <begin position="89"/>
        <end position="116"/>
    </location>
</feature>
<dbReference type="PANTHER" id="PTHR20932:SF2">
    <property type="entry name" value="AND PUTATIVE PEPTIDOGLYCAN-BINDING DOMAIN-CONTAINING PROTEIN 1-RELATED"/>
    <property type="match status" value="1"/>
</dbReference>
<name>A0A6G0ICP7_LARCR</name>
<accession>A0A6G0ICP7</accession>
<evidence type="ECO:0000313" key="4">
    <source>
        <dbReference type="EMBL" id="KAE8289269.1"/>
    </source>
</evidence>
<dbReference type="EMBL" id="REGW02000012">
    <property type="protein sequence ID" value="KAE8289269.1"/>
    <property type="molecule type" value="Genomic_DNA"/>
</dbReference>
<dbReference type="AlphaFoldDB" id="A0A6G0ICP7"/>
<evidence type="ECO:0000259" key="3">
    <source>
        <dbReference type="PROSITE" id="PS51782"/>
    </source>
</evidence>
<dbReference type="Gene3D" id="3.10.350.10">
    <property type="entry name" value="LysM domain"/>
    <property type="match status" value="1"/>
</dbReference>
<evidence type="ECO:0000256" key="2">
    <source>
        <dbReference type="SAM" id="MobiDB-lite"/>
    </source>
</evidence>
<dbReference type="InterPro" id="IPR036779">
    <property type="entry name" value="LysM_dom_sf"/>
</dbReference>
<dbReference type="CDD" id="cd00118">
    <property type="entry name" value="LysM"/>
    <property type="match status" value="1"/>
</dbReference>
<dbReference type="PROSITE" id="PS51782">
    <property type="entry name" value="LYSM"/>
    <property type="match status" value="1"/>
</dbReference>
<proteinExistence type="predicted"/>
<keyword evidence="5" id="KW-1185">Reference proteome</keyword>
<dbReference type="SUPFAM" id="SSF54106">
    <property type="entry name" value="LysM domain"/>
    <property type="match status" value="1"/>
</dbReference>